<protein>
    <recommendedName>
        <fullName evidence="4">VWA domain-containing protein</fullName>
    </recommendedName>
</protein>
<keyword evidence="1" id="KW-0472">Membrane</keyword>
<feature type="transmembrane region" description="Helical" evidence="1">
    <location>
        <begin position="673"/>
        <end position="690"/>
    </location>
</feature>
<comment type="caution">
    <text evidence="2">The sequence shown here is derived from an EMBL/GenBank/DDBJ whole genome shotgun (WGS) entry which is preliminary data.</text>
</comment>
<accession>A0ABX1X1D1</accession>
<proteinExistence type="predicted"/>
<keyword evidence="1" id="KW-1133">Transmembrane helix</keyword>
<dbReference type="Proteomes" id="UP000732105">
    <property type="component" value="Unassembled WGS sequence"/>
</dbReference>
<evidence type="ECO:0008006" key="4">
    <source>
        <dbReference type="Google" id="ProtNLM"/>
    </source>
</evidence>
<evidence type="ECO:0000256" key="1">
    <source>
        <dbReference type="SAM" id="Phobius"/>
    </source>
</evidence>
<feature type="transmembrane region" description="Helical" evidence="1">
    <location>
        <begin position="42"/>
        <end position="63"/>
    </location>
</feature>
<reference evidence="2 3" key="1">
    <citation type="submission" date="2018-12" db="EMBL/GenBank/DDBJ databases">
        <title>Marinifilum JC070 sp. nov., a marine bacterium isolated from Yongle Blue Hole in the South China Sea.</title>
        <authorList>
            <person name="Fu T."/>
        </authorList>
    </citation>
    <scope>NUCLEOTIDE SEQUENCE [LARGE SCALE GENOMIC DNA]</scope>
    <source>
        <strain evidence="2 3">JC070</strain>
    </source>
</reference>
<keyword evidence="1" id="KW-0812">Transmembrane</keyword>
<organism evidence="2 3">
    <name type="scientific">Marinifilum caeruleilacunae</name>
    <dbReference type="NCBI Taxonomy" id="2499076"/>
    <lineage>
        <taxon>Bacteria</taxon>
        <taxon>Pseudomonadati</taxon>
        <taxon>Bacteroidota</taxon>
        <taxon>Bacteroidia</taxon>
        <taxon>Marinilabiliales</taxon>
        <taxon>Marinifilaceae</taxon>
    </lineage>
</organism>
<dbReference type="EMBL" id="RZNH01000045">
    <property type="protein sequence ID" value="NOU61894.1"/>
    <property type="molecule type" value="Genomic_DNA"/>
</dbReference>
<keyword evidence="3" id="KW-1185">Reference proteome</keyword>
<sequence>MDISLVTQYSVWWILPIVLLTSAIVYRLYFYKKNTLQELPAWKLAVLASLRFLAIFTLLFLLLGPRIKYQKRIENKPVLLLAQDNSSSLRYGKDSTYYLNDYPEELNEFAQNLEKDYAVRKISFGNQLGNLDQLNFSESASDFSSLFKFVKDNYGNQDNVELLLASDGLYNSGANPRYLGSELNFPIHSIQLGDTTEISDVSIYTVRSNRIGFTNTKLPVRIGVKALQSENRKLKLSIRNQNKLILQDEILVNSKNFYLEKDYLLEAEKKGLQKFTVQIETDASEYSLKNNTGEFVIDILDSKRKIVIAFDQYHPDLAAMQSAILENSNFDCQLVNLSKTSLDLEAVNLLIAYQIPSRENAFPDLFTKLEYAKVPTLLLVGGNSDLQRLNTFKLGLNFDNRNAYFQDVSYMENENFSLFKLKSEGKKVFEKLPPLLAPFGDINFNAEYHVLAYQRIKNIDTQYPLIAFTSIEDRKLGWIFGEGVWRWKLNEFRQFDNNSNFNDLLNRAVQYLALKVKKDQLIIHHSKDFIEGNPIRFQAELYDKSYQLSNNAELNFVLTDKENNSYEYQFSRNEKDYDLVINYLSKGRYQYRVSTGGLDDNLERTGEFIVRSDNIEAKNLQADPTVLKYLSETSGGTYFRSLNFKKIKDHFLIQNNRKPTISYETNYGNAVDLIYLLSFIIILMILEWFLRKYWLGN</sequence>
<dbReference type="RefSeq" id="WP_171597148.1">
    <property type="nucleotide sequence ID" value="NZ_RZNH01000045.1"/>
</dbReference>
<name>A0ABX1X1D1_9BACT</name>
<gene>
    <name evidence="2" type="ORF">ELS83_19020</name>
</gene>
<dbReference type="PANTHER" id="PTHR37947:SF1">
    <property type="entry name" value="BLL2462 PROTEIN"/>
    <property type="match status" value="1"/>
</dbReference>
<evidence type="ECO:0000313" key="3">
    <source>
        <dbReference type="Proteomes" id="UP000732105"/>
    </source>
</evidence>
<dbReference type="PANTHER" id="PTHR37947">
    <property type="entry name" value="BLL2462 PROTEIN"/>
    <property type="match status" value="1"/>
</dbReference>
<evidence type="ECO:0000313" key="2">
    <source>
        <dbReference type="EMBL" id="NOU61894.1"/>
    </source>
</evidence>
<feature type="transmembrane region" description="Helical" evidence="1">
    <location>
        <begin position="12"/>
        <end position="30"/>
    </location>
</feature>